<accession>A0AA38JGW0</accession>
<proteinExistence type="predicted"/>
<sequence>GGASANAKWLCQTQHPEVSEMLELWVVKAMEDDIVLQGEVLQQKWTAFANPGDKWLNLSDG</sequence>
<reference evidence="1" key="1">
    <citation type="submission" date="2022-08" db="EMBL/GenBank/DDBJ databases">
        <authorList>
            <consortium name="DOE Joint Genome Institute"/>
            <person name="Min B."/>
            <person name="Sierra-Patev S."/>
            <person name="Naranjo-Ortiz M."/>
            <person name="Looney B."/>
            <person name="Konkel Z."/>
            <person name="Slot J.C."/>
            <person name="Sakamoto Y."/>
            <person name="Steenwyk J.L."/>
            <person name="Rokas A."/>
            <person name="Carro J."/>
            <person name="Camarero S."/>
            <person name="Ferreira P."/>
            <person name="Molpeceres G."/>
            <person name="Ruiz-duenas F.J."/>
            <person name="Serrano A."/>
            <person name="Henrissat B."/>
            <person name="Drula E."/>
            <person name="Hughes K.W."/>
            <person name="Mata J.L."/>
            <person name="Ishikawa N.K."/>
            <person name="Vargas-Isla R."/>
            <person name="Ushijima S."/>
            <person name="Smith C.A."/>
            <person name="Ahrendt S."/>
            <person name="Andreopoulos W."/>
            <person name="He G."/>
            <person name="LaButti K."/>
            <person name="Lipzen A."/>
            <person name="Ng V."/>
            <person name="Riley R."/>
            <person name="Sandor L."/>
            <person name="Barry K."/>
            <person name="Martinez A.T."/>
            <person name="Xiao Y."/>
            <person name="Gibbons J.G."/>
            <person name="Terashima K."/>
            <person name="Hibbett D.S."/>
            <person name="Grigoriev I.V."/>
        </authorList>
    </citation>
    <scope>NUCLEOTIDE SEQUENCE</scope>
    <source>
        <strain evidence="1">ET3784</strain>
    </source>
</reference>
<feature type="non-terminal residue" evidence="1">
    <location>
        <position position="1"/>
    </location>
</feature>
<dbReference type="AlphaFoldDB" id="A0AA38JGW0"/>
<name>A0AA38JGW0_9AGAR</name>
<organism evidence="1 2">
    <name type="scientific">Lentinula guzmanii</name>
    <dbReference type="NCBI Taxonomy" id="2804957"/>
    <lineage>
        <taxon>Eukaryota</taxon>
        <taxon>Fungi</taxon>
        <taxon>Dikarya</taxon>
        <taxon>Basidiomycota</taxon>
        <taxon>Agaricomycotina</taxon>
        <taxon>Agaricomycetes</taxon>
        <taxon>Agaricomycetidae</taxon>
        <taxon>Agaricales</taxon>
        <taxon>Marasmiineae</taxon>
        <taxon>Omphalotaceae</taxon>
        <taxon>Lentinula</taxon>
    </lineage>
</organism>
<reference evidence="1" key="2">
    <citation type="journal article" date="2023" name="Proc. Natl. Acad. Sci. U.S.A.">
        <title>A global phylogenomic analysis of the shiitake genus Lentinula.</title>
        <authorList>
            <person name="Sierra-Patev S."/>
            <person name="Min B."/>
            <person name="Naranjo-Ortiz M."/>
            <person name="Looney B."/>
            <person name="Konkel Z."/>
            <person name="Slot J.C."/>
            <person name="Sakamoto Y."/>
            <person name="Steenwyk J.L."/>
            <person name="Rokas A."/>
            <person name="Carro J."/>
            <person name="Camarero S."/>
            <person name="Ferreira P."/>
            <person name="Molpeceres G."/>
            <person name="Ruiz-Duenas F.J."/>
            <person name="Serrano A."/>
            <person name="Henrissat B."/>
            <person name="Drula E."/>
            <person name="Hughes K.W."/>
            <person name="Mata J.L."/>
            <person name="Ishikawa N.K."/>
            <person name="Vargas-Isla R."/>
            <person name="Ushijima S."/>
            <person name="Smith C.A."/>
            <person name="Donoghue J."/>
            <person name="Ahrendt S."/>
            <person name="Andreopoulos W."/>
            <person name="He G."/>
            <person name="LaButti K."/>
            <person name="Lipzen A."/>
            <person name="Ng V."/>
            <person name="Riley R."/>
            <person name="Sandor L."/>
            <person name="Barry K."/>
            <person name="Martinez A.T."/>
            <person name="Xiao Y."/>
            <person name="Gibbons J.G."/>
            <person name="Terashima K."/>
            <person name="Grigoriev I.V."/>
            <person name="Hibbett D."/>
        </authorList>
    </citation>
    <scope>NUCLEOTIDE SEQUENCE</scope>
    <source>
        <strain evidence="1">ET3784</strain>
    </source>
</reference>
<gene>
    <name evidence="1" type="ORF">DFJ43DRAFT_990794</name>
</gene>
<comment type="caution">
    <text evidence="1">The sequence shown here is derived from an EMBL/GenBank/DDBJ whole genome shotgun (WGS) entry which is preliminary data.</text>
</comment>
<dbReference type="EMBL" id="JANVFO010000008">
    <property type="protein sequence ID" value="KAJ3735641.1"/>
    <property type="molecule type" value="Genomic_DNA"/>
</dbReference>
<dbReference type="Proteomes" id="UP001176059">
    <property type="component" value="Unassembled WGS sequence"/>
</dbReference>
<protein>
    <submittedName>
        <fullName evidence="1">Uncharacterized protein</fullName>
    </submittedName>
</protein>
<keyword evidence="2" id="KW-1185">Reference proteome</keyword>
<evidence type="ECO:0000313" key="1">
    <source>
        <dbReference type="EMBL" id="KAJ3735641.1"/>
    </source>
</evidence>
<evidence type="ECO:0000313" key="2">
    <source>
        <dbReference type="Proteomes" id="UP001176059"/>
    </source>
</evidence>